<evidence type="ECO:0000313" key="5">
    <source>
        <dbReference type="Proteomes" id="UP000593966"/>
    </source>
</evidence>
<evidence type="ECO:0000259" key="3">
    <source>
        <dbReference type="PROSITE" id="PS51186"/>
    </source>
</evidence>
<dbReference type="Pfam" id="PF13508">
    <property type="entry name" value="Acetyltransf_7"/>
    <property type="match status" value="1"/>
</dbReference>
<dbReference type="PANTHER" id="PTHR43800">
    <property type="entry name" value="PEPTIDYL-LYSINE N-ACETYLTRANSFERASE YJAB"/>
    <property type="match status" value="1"/>
</dbReference>
<dbReference type="InterPro" id="IPR000182">
    <property type="entry name" value="GNAT_dom"/>
</dbReference>
<dbReference type="SUPFAM" id="SSF55729">
    <property type="entry name" value="Acyl-CoA N-acyltransferases (Nat)"/>
    <property type="match status" value="1"/>
</dbReference>
<dbReference type="Proteomes" id="UP000593966">
    <property type="component" value="Chromosome"/>
</dbReference>
<dbReference type="Gene3D" id="3.40.630.30">
    <property type="match status" value="1"/>
</dbReference>
<keyword evidence="2" id="KW-0012">Acyltransferase</keyword>
<evidence type="ECO:0000313" key="4">
    <source>
        <dbReference type="EMBL" id="QOW47397.1"/>
    </source>
</evidence>
<dbReference type="RefSeq" id="WP_180046871.1">
    <property type="nucleotide sequence ID" value="NZ_CP048659.1"/>
</dbReference>
<dbReference type="AlphaFoldDB" id="A0A7S6VYV1"/>
<dbReference type="CDD" id="cd04301">
    <property type="entry name" value="NAT_SF"/>
    <property type="match status" value="1"/>
</dbReference>
<keyword evidence="1 4" id="KW-0808">Transferase</keyword>
<evidence type="ECO:0000256" key="1">
    <source>
        <dbReference type="ARBA" id="ARBA00022679"/>
    </source>
</evidence>
<feature type="domain" description="N-acetyltransferase" evidence="3">
    <location>
        <begin position="3"/>
        <end position="148"/>
    </location>
</feature>
<accession>A0A7S6VYV1</accession>
<dbReference type="EMBL" id="CP048659">
    <property type="protein sequence ID" value="QOW47397.1"/>
    <property type="molecule type" value="Genomic_DNA"/>
</dbReference>
<protein>
    <submittedName>
        <fullName evidence="4">GNAT family N-acetyltransferase</fullName>
    </submittedName>
</protein>
<name>A0A7S6VYV1_9GAMM</name>
<gene>
    <name evidence="4" type="ORF">G0028_16725</name>
</gene>
<dbReference type="InterPro" id="IPR016181">
    <property type="entry name" value="Acyl_CoA_acyltransferase"/>
</dbReference>
<keyword evidence="5" id="KW-1185">Reference proteome</keyword>
<sequence length="148" mass="17519">MQTKIRSSLISEHRQLLSVWQKCTENIHNTSHQQHLLKIKELITEYHYFRHLQLFHIEINHEIVGFIGLAYQKIEMFYVHPQYVGLGIGSTLLRYALSLGIREVEVLENYPDLQQFYQKHGFQVIARSPWDTQGQLCPTLHLRLHTPC</sequence>
<reference evidence="4 5" key="1">
    <citation type="submission" date="2020-02" db="EMBL/GenBank/DDBJ databases">
        <title>Tigecycline-resistant Acinetobacter species from pigs and migratory birds.</title>
        <authorList>
            <person name="Chen C."/>
            <person name="Sun J."/>
            <person name="Liao X.-P."/>
            <person name="Liu Y.-H."/>
        </authorList>
    </citation>
    <scope>NUCLEOTIDE SEQUENCE [LARGE SCALE GENOMIC DNA]</scope>
    <source>
        <strain evidence="4 5">YH12207_T</strain>
    </source>
</reference>
<dbReference type="PANTHER" id="PTHR43800:SF1">
    <property type="entry name" value="PEPTIDYL-LYSINE N-ACETYLTRANSFERASE YJAB"/>
    <property type="match status" value="1"/>
</dbReference>
<evidence type="ECO:0000256" key="2">
    <source>
        <dbReference type="ARBA" id="ARBA00023315"/>
    </source>
</evidence>
<dbReference type="GO" id="GO:0016747">
    <property type="term" value="F:acyltransferase activity, transferring groups other than amino-acyl groups"/>
    <property type="evidence" value="ECO:0007669"/>
    <property type="project" value="InterPro"/>
</dbReference>
<proteinExistence type="predicted"/>
<organism evidence="4 5">
    <name type="scientific">Acinetobacter piscicola</name>
    <dbReference type="NCBI Taxonomy" id="2006115"/>
    <lineage>
        <taxon>Bacteria</taxon>
        <taxon>Pseudomonadati</taxon>
        <taxon>Pseudomonadota</taxon>
        <taxon>Gammaproteobacteria</taxon>
        <taxon>Moraxellales</taxon>
        <taxon>Moraxellaceae</taxon>
        <taxon>Acinetobacter</taxon>
    </lineage>
</organism>
<dbReference type="PROSITE" id="PS51186">
    <property type="entry name" value="GNAT"/>
    <property type="match status" value="1"/>
</dbReference>